<comment type="caution">
    <text evidence="1">The sequence shown here is derived from an EMBL/GenBank/DDBJ whole genome shotgun (WGS) entry which is preliminary data.</text>
</comment>
<evidence type="ECO:0000313" key="1">
    <source>
        <dbReference type="EMBL" id="CAF1252188.1"/>
    </source>
</evidence>
<sequence length="179" mass="20089">MTPKDAPNEKQLEFAPSGTYPQLSCNGRHCSECGHCRDWYYNGDPKTFEIVRRNRFKDETYWAQGKQKYFRKRKGATCAIPICTHHTPPDPSSVDSSTRPFRTSASHVTAGVIAAPFTIGARLFTGPVVASIGTRLFIAPVVATIAEGAYGFDSVNSSRDRHMFCLCDDNDQEWSIRYR</sequence>
<proteinExistence type="predicted"/>
<organism evidence="1 2">
    <name type="scientific">Rotaria sordida</name>
    <dbReference type="NCBI Taxonomy" id="392033"/>
    <lineage>
        <taxon>Eukaryota</taxon>
        <taxon>Metazoa</taxon>
        <taxon>Spiralia</taxon>
        <taxon>Gnathifera</taxon>
        <taxon>Rotifera</taxon>
        <taxon>Eurotatoria</taxon>
        <taxon>Bdelloidea</taxon>
        <taxon>Philodinida</taxon>
        <taxon>Philodinidae</taxon>
        <taxon>Rotaria</taxon>
    </lineage>
</organism>
<dbReference type="Proteomes" id="UP000663870">
    <property type="component" value="Unassembled WGS sequence"/>
</dbReference>
<dbReference type="AlphaFoldDB" id="A0A815A4B6"/>
<gene>
    <name evidence="1" type="ORF">JXQ802_LOCUS27037</name>
</gene>
<accession>A0A815A4B6</accession>
<evidence type="ECO:0000313" key="2">
    <source>
        <dbReference type="Proteomes" id="UP000663870"/>
    </source>
</evidence>
<dbReference type="EMBL" id="CAJNOL010000966">
    <property type="protein sequence ID" value="CAF1252188.1"/>
    <property type="molecule type" value="Genomic_DNA"/>
</dbReference>
<protein>
    <submittedName>
        <fullName evidence="1">Uncharacterized protein</fullName>
    </submittedName>
</protein>
<reference evidence="1" key="1">
    <citation type="submission" date="2021-02" db="EMBL/GenBank/DDBJ databases">
        <authorList>
            <person name="Nowell W R."/>
        </authorList>
    </citation>
    <scope>NUCLEOTIDE SEQUENCE</scope>
</reference>
<keyword evidence="2" id="KW-1185">Reference proteome</keyword>
<name>A0A815A4B6_9BILA</name>